<evidence type="ECO:0000313" key="9">
    <source>
        <dbReference type="EMBL" id="CAG7588695.1"/>
    </source>
</evidence>
<dbReference type="GO" id="GO:0070531">
    <property type="term" value="C:BRCA1-A complex"/>
    <property type="evidence" value="ECO:0007669"/>
    <property type="project" value="TreeGrafter"/>
</dbReference>
<dbReference type="GO" id="GO:0004842">
    <property type="term" value="F:ubiquitin-protein transferase activity"/>
    <property type="evidence" value="ECO:0007669"/>
    <property type="project" value="TreeGrafter"/>
</dbReference>
<gene>
    <name evidence="9" type="ORF">MHYMCMPASI_00027</name>
</gene>
<dbReference type="InterPro" id="IPR002110">
    <property type="entry name" value="Ankyrin_rpt"/>
</dbReference>
<evidence type="ECO:0000256" key="2">
    <source>
        <dbReference type="ARBA" id="ARBA00022483"/>
    </source>
</evidence>
<dbReference type="SUPFAM" id="SSF48403">
    <property type="entry name" value="Ankyrin repeat"/>
    <property type="match status" value="1"/>
</dbReference>
<keyword evidence="7" id="KW-0472">Membrane</keyword>
<evidence type="ECO:0000256" key="8">
    <source>
        <dbReference type="PROSITE-ProRule" id="PRU00023"/>
    </source>
</evidence>
<dbReference type="PANTHER" id="PTHR24171">
    <property type="entry name" value="ANKYRIN REPEAT DOMAIN-CONTAINING PROTEIN 39-RELATED"/>
    <property type="match status" value="1"/>
</dbReference>
<keyword evidence="5" id="KW-0528">Neurotoxin</keyword>
<organism evidence="9 10">
    <name type="scientific">Hyalomma marginatum</name>
    <dbReference type="NCBI Taxonomy" id="34627"/>
    <lineage>
        <taxon>Eukaryota</taxon>
        <taxon>Metazoa</taxon>
        <taxon>Ecdysozoa</taxon>
        <taxon>Arthropoda</taxon>
        <taxon>Chelicerata</taxon>
        <taxon>Arachnida</taxon>
        <taxon>Acari</taxon>
        <taxon>Parasitiformes</taxon>
        <taxon>Ixodida</taxon>
        <taxon>Ixodoidea</taxon>
        <taxon>Ixodidae</taxon>
        <taxon>Hyalomminae</taxon>
        <taxon>Hyalomma</taxon>
    </lineage>
</organism>
<dbReference type="Gene3D" id="1.25.40.20">
    <property type="entry name" value="Ankyrin repeat-containing domain"/>
    <property type="match status" value="1"/>
</dbReference>
<comment type="caution">
    <text evidence="9">The sequence shown here is derived from an EMBL/GenBank/DDBJ whole genome shotgun (WGS) entry which is preliminary data.</text>
</comment>
<keyword evidence="7" id="KW-1053">Target membrane</keyword>
<dbReference type="GO" id="GO:0006887">
    <property type="term" value="P:exocytosis"/>
    <property type="evidence" value="ECO:0007669"/>
    <property type="project" value="UniProtKB-KW"/>
</dbReference>
<keyword evidence="5" id="KW-0800">Toxin</keyword>
<evidence type="ECO:0000313" key="10">
    <source>
        <dbReference type="Proteomes" id="UP000837675"/>
    </source>
</evidence>
<reference evidence="9" key="1">
    <citation type="submission" date="2021-06" db="EMBL/GenBank/DDBJ databases">
        <authorList>
            <person name="Nardi T."/>
            <person name="Nardi T."/>
        </authorList>
    </citation>
    <scope>NUCLEOTIDE SEQUENCE</scope>
</reference>
<dbReference type="PROSITE" id="PS50088">
    <property type="entry name" value="ANK_REPEAT"/>
    <property type="match status" value="2"/>
</dbReference>
<dbReference type="EMBL" id="CAJVAF010000009">
    <property type="protein sequence ID" value="CAG7588695.1"/>
    <property type="molecule type" value="Genomic_DNA"/>
</dbReference>
<keyword evidence="3" id="KW-1052">Target cell membrane</keyword>
<dbReference type="PROSITE" id="PS50297">
    <property type="entry name" value="ANK_REP_REGION"/>
    <property type="match status" value="2"/>
</dbReference>
<keyword evidence="5" id="KW-0638">Presynaptic neurotoxin</keyword>
<keyword evidence="6 8" id="KW-0040">ANK repeat</keyword>
<evidence type="ECO:0000256" key="4">
    <source>
        <dbReference type="ARBA" id="ARBA00022737"/>
    </source>
</evidence>
<dbReference type="Proteomes" id="UP000837675">
    <property type="component" value="Unassembled WGS sequence"/>
</dbReference>
<feature type="repeat" description="ANK" evidence="8">
    <location>
        <begin position="47"/>
        <end position="79"/>
    </location>
</feature>
<accession>A0A8S4C480</accession>
<keyword evidence="2" id="KW-0268">Exocytosis</keyword>
<dbReference type="GO" id="GO:0044231">
    <property type="term" value="C:host cell presynaptic membrane"/>
    <property type="evidence" value="ECO:0007669"/>
    <property type="project" value="UniProtKB-KW"/>
</dbReference>
<dbReference type="GO" id="GO:0031436">
    <property type="term" value="C:BRCA1-BARD1 complex"/>
    <property type="evidence" value="ECO:0007669"/>
    <property type="project" value="TreeGrafter"/>
</dbReference>
<evidence type="ECO:0000256" key="6">
    <source>
        <dbReference type="ARBA" id="ARBA00023043"/>
    </source>
</evidence>
<dbReference type="PANTHER" id="PTHR24171:SF8">
    <property type="entry name" value="BRCA1-ASSOCIATED RING DOMAIN PROTEIN 1"/>
    <property type="match status" value="1"/>
</dbReference>
<comment type="subcellular location">
    <subcellularLocation>
        <location evidence="1">Target cell membrane</location>
    </subcellularLocation>
</comment>
<dbReference type="AlphaFoldDB" id="A0A8S4C480"/>
<dbReference type="Pfam" id="PF12796">
    <property type="entry name" value="Ank_2"/>
    <property type="match status" value="1"/>
</dbReference>
<feature type="repeat" description="ANK" evidence="8">
    <location>
        <begin position="14"/>
        <end position="46"/>
    </location>
</feature>
<evidence type="ECO:0000256" key="3">
    <source>
        <dbReference type="ARBA" id="ARBA00022537"/>
    </source>
</evidence>
<dbReference type="SMART" id="SM00248">
    <property type="entry name" value="ANK"/>
    <property type="match status" value="2"/>
</dbReference>
<dbReference type="GO" id="GO:0085020">
    <property type="term" value="P:protein K6-linked ubiquitination"/>
    <property type="evidence" value="ECO:0007669"/>
    <property type="project" value="TreeGrafter"/>
</dbReference>
<name>A0A8S4C480_9ACAR</name>
<proteinExistence type="predicted"/>
<keyword evidence="4" id="KW-0677">Repeat</keyword>
<dbReference type="GO" id="GO:0044218">
    <property type="term" value="C:other organism cell membrane"/>
    <property type="evidence" value="ECO:0007669"/>
    <property type="project" value="UniProtKB-KW"/>
</dbReference>
<protein>
    <submittedName>
        <fullName evidence="9">Uncharacterized protein</fullName>
    </submittedName>
</protein>
<keyword evidence="10" id="KW-1185">Reference proteome</keyword>
<evidence type="ECO:0000256" key="1">
    <source>
        <dbReference type="ARBA" id="ARBA00004175"/>
    </source>
</evidence>
<evidence type="ECO:0000256" key="5">
    <source>
        <dbReference type="ARBA" id="ARBA00023028"/>
    </source>
</evidence>
<sequence length="84" mass="9376">MLDDKARVDVVSRNEFTHLHLAARENCVEAVRYLAEKGVQFNLQDSDGATALYIAADSGSDEIVKILLPISQQIQTFQTMVRPI</sequence>
<dbReference type="InterPro" id="IPR036770">
    <property type="entry name" value="Ankyrin_rpt-contain_sf"/>
</dbReference>
<evidence type="ECO:0000256" key="7">
    <source>
        <dbReference type="ARBA" id="ARBA00023298"/>
    </source>
</evidence>